<feature type="domain" description="Amidase" evidence="1">
    <location>
        <begin position="22"/>
        <end position="433"/>
    </location>
</feature>
<dbReference type="EC" id="3.5.1.54" evidence="3"/>
<evidence type="ECO:0000313" key="4">
    <source>
        <dbReference type="Proteomes" id="UP001431010"/>
    </source>
</evidence>
<dbReference type="InterPro" id="IPR023631">
    <property type="entry name" value="Amidase_dom"/>
</dbReference>
<dbReference type="EMBL" id="CP088156">
    <property type="protein sequence ID" value="UFZ02876.1"/>
    <property type="molecule type" value="Genomic_DNA"/>
</dbReference>
<dbReference type="Gene3D" id="1.20.58.1700">
    <property type="match status" value="1"/>
</dbReference>
<organism evidence="3 4">
    <name type="scientific">Bradyrhizobium ontarionense</name>
    <dbReference type="NCBI Taxonomy" id="2898149"/>
    <lineage>
        <taxon>Bacteria</taxon>
        <taxon>Pseudomonadati</taxon>
        <taxon>Pseudomonadota</taxon>
        <taxon>Alphaproteobacteria</taxon>
        <taxon>Hyphomicrobiales</taxon>
        <taxon>Nitrobacteraceae</taxon>
        <taxon>Bradyrhizobium</taxon>
    </lineage>
</organism>
<dbReference type="PANTHER" id="PTHR11895:SF169">
    <property type="entry name" value="GLUTAMYL-TRNA(GLN) AMIDOTRANSFERASE"/>
    <property type="match status" value="1"/>
</dbReference>
<dbReference type="Gene3D" id="3.90.1300.10">
    <property type="entry name" value="Amidase signature (AS) domain"/>
    <property type="match status" value="1"/>
</dbReference>
<dbReference type="InterPro" id="IPR000120">
    <property type="entry name" value="Amidase"/>
</dbReference>
<dbReference type="PANTHER" id="PTHR11895">
    <property type="entry name" value="TRANSAMIDASE"/>
    <property type="match status" value="1"/>
</dbReference>
<gene>
    <name evidence="3" type="primary">atzF</name>
    <name evidence="3" type="ORF">LQG66_26960</name>
</gene>
<sequence>MTETVAEILAAHRAGLMTPKETVARTFARIRAHNDPAVFISLRDETDALAEAEALAGKDAAALPLYGVPVAVKDNIDVAGLPTTAACPAFAYTPARDSTAVARLRAAGAIIIGKTNLDQFATGLVGVRSPYGIPKNPVRADLVPGGSSSGSAVAVSAGLVPLSLGTDTAGSGRVPAMLNNIVGLKPSLGMISTAGLVPACRTLDCISVFALTVDDAVAALAVMAAPDPVDPFSRDRPLATLTAFPRGVRLGIPRPGQLIFFGDKAAEAAYGAAAARFAKLGAELVEFDLEPFYETARLLYEGPWVAERYLVIRDLLASDPEAIHPVTREITIGGARGSAADTFAALYRLQALRKVAERTFAGVDALLLPTAPTAYTTAEVLADPILLNSRLGTYTNFVNLLDLCGLAVPAAIRGDGIPFGVTLLAPAGRDAALASLGRAFHADTALPVGAKSIPQPPLAAPSSSLHGDEIAIVVVGAHLSGMALNHELTSLGGRLLQATKTAADYKLYALSTTPPKPGMLRIEESKGSAMEVELWALSAASFGRFVDLVPPPLSIGTIRLADGRTAKGFLVEPAALDGARDISEFGGWRAYMAQKA</sequence>
<dbReference type="NCBIfam" id="NF006043">
    <property type="entry name" value="PRK08186.1"/>
    <property type="match status" value="1"/>
</dbReference>
<dbReference type="Pfam" id="PF21986">
    <property type="entry name" value="AH_C"/>
    <property type="match status" value="1"/>
</dbReference>
<proteinExistence type="predicted"/>
<dbReference type="InterPro" id="IPR053844">
    <property type="entry name" value="AH_C"/>
</dbReference>
<dbReference type="Gene3D" id="3.10.490.10">
    <property type="entry name" value="Gamma-glutamyl cyclotransferase-like"/>
    <property type="match status" value="1"/>
</dbReference>
<dbReference type="Proteomes" id="UP001431010">
    <property type="component" value="Chromosome"/>
</dbReference>
<protein>
    <submittedName>
        <fullName evidence="3">Allophanate hydrolase</fullName>
        <ecNumber evidence="3">3.5.1.54</ecNumber>
    </submittedName>
</protein>
<dbReference type="Pfam" id="PF01425">
    <property type="entry name" value="Amidase"/>
    <property type="match status" value="1"/>
</dbReference>
<evidence type="ECO:0000259" key="2">
    <source>
        <dbReference type="Pfam" id="PF21986"/>
    </source>
</evidence>
<keyword evidence="3" id="KW-0378">Hydrolase</keyword>
<dbReference type="SUPFAM" id="SSF75304">
    <property type="entry name" value="Amidase signature (AS) enzymes"/>
    <property type="match status" value="1"/>
</dbReference>
<dbReference type="InterPro" id="IPR014085">
    <property type="entry name" value="Allophanate_hydrolase"/>
</dbReference>
<evidence type="ECO:0000259" key="1">
    <source>
        <dbReference type="Pfam" id="PF01425"/>
    </source>
</evidence>
<dbReference type="NCBIfam" id="TIGR02713">
    <property type="entry name" value="allophanate_hyd"/>
    <property type="match status" value="1"/>
</dbReference>
<accession>A0ABY3R7S4</accession>
<evidence type="ECO:0000313" key="3">
    <source>
        <dbReference type="EMBL" id="UFZ02876.1"/>
    </source>
</evidence>
<name>A0ABY3R7S4_9BRAD</name>
<keyword evidence="4" id="KW-1185">Reference proteome</keyword>
<reference evidence="3" key="1">
    <citation type="journal article" date="2024" name="Antonie Van Leeuwenhoek">
        <title>Bradyrhizobium ontarionense sp. nov., a novel bacterial symbiont isolated from Aeschynomene indica (Indian jointvetch), harbours photosynthesis, nitrogen fixation and nitrous oxide (N2O) reductase genes.</title>
        <authorList>
            <person name="Bromfield E.S.P."/>
            <person name="Cloutier S."/>
        </authorList>
    </citation>
    <scope>NUCLEOTIDE SEQUENCE</scope>
    <source>
        <strain evidence="3">A19</strain>
    </source>
</reference>
<feature type="domain" description="Allophanate hydrolase C-terminal" evidence="2">
    <location>
        <begin position="471"/>
        <end position="593"/>
    </location>
</feature>
<dbReference type="InterPro" id="IPR036928">
    <property type="entry name" value="AS_sf"/>
</dbReference>
<dbReference type="GO" id="GO:0004039">
    <property type="term" value="F:allophanate hydrolase activity"/>
    <property type="evidence" value="ECO:0007669"/>
    <property type="project" value="UniProtKB-EC"/>
</dbReference>
<dbReference type="RefSeq" id="WP_231318662.1">
    <property type="nucleotide sequence ID" value="NZ_CP088156.1"/>
</dbReference>